<reference evidence="5 6" key="1">
    <citation type="journal article" date="2019" name="Syst. Appl. Microbiol.">
        <title>Characterization of Bifidobacterium species in feaces of the Egyptian fruit bat: Description of B. vespertilionis sp. nov. and B. rousetti sp. nov.</title>
        <authorList>
            <person name="Modesto M."/>
            <person name="Satti M."/>
            <person name="Watanabe K."/>
            <person name="Puglisi E."/>
            <person name="Morelli L."/>
            <person name="Huang C.-H."/>
            <person name="Liou J.-S."/>
            <person name="Miyashita M."/>
            <person name="Tamura T."/>
            <person name="Saito S."/>
            <person name="Mori K."/>
            <person name="Huang L."/>
            <person name="Sciavilla P."/>
            <person name="Sandri C."/>
            <person name="Spiezio C."/>
            <person name="Vitali F."/>
            <person name="Cavalieri D."/>
            <person name="Perpetuini G."/>
            <person name="Tofalo R."/>
            <person name="Bonetti A."/>
            <person name="Arita M."/>
            <person name="Mattarelli P."/>
        </authorList>
    </citation>
    <scope>NUCLEOTIDE SEQUENCE [LARGE SCALE GENOMIC DNA]</scope>
    <source>
        <strain evidence="5 6">RST27</strain>
    </source>
</reference>
<dbReference type="InterPro" id="IPR029063">
    <property type="entry name" value="SAM-dependent_MTases_sf"/>
</dbReference>
<dbReference type="PANTHER" id="PTHR44942:SF4">
    <property type="entry name" value="METHYLTRANSFERASE TYPE 11 DOMAIN-CONTAINING PROTEIN"/>
    <property type="match status" value="1"/>
</dbReference>
<name>A0A5M9ZDB9_9BIFI</name>
<gene>
    <name evidence="5" type="ORF">EMB92_00535</name>
</gene>
<dbReference type="InterPro" id="IPR051052">
    <property type="entry name" value="Diverse_substrate_MTase"/>
</dbReference>
<evidence type="ECO:0000313" key="5">
    <source>
        <dbReference type="EMBL" id="KAA8817124.1"/>
    </source>
</evidence>
<dbReference type="Proteomes" id="UP000326060">
    <property type="component" value="Unassembled WGS sequence"/>
</dbReference>
<evidence type="ECO:0000256" key="3">
    <source>
        <dbReference type="ARBA" id="ARBA00022679"/>
    </source>
</evidence>
<dbReference type="EMBL" id="RZJP01000001">
    <property type="protein sequence ID" value="KAA8817124.1"/>
    <property type="molecule type" value="Genomic_DNA"/>
</dbReference>
<accession>A0A5M9ZDB9</accession>
<sequence>MIVDERIDDGTPFDWGRASADYAKYRDIYPPEFYRMILDRGLCRDGQHVLDLGTGTGVLPRNMARYGATWVGADVSAEQIEQARRLTAGVGEDGGTRSIEYRVSSAEDLDFPDASFDVVTACQCFWYFDHEVVCDRLHRLLKPGGRFLILVMEWLPFEDEIAGASERLVLKYSPHWSGAGERMHPIDVPACYAASGFELVHHEERKLKVPFTRESWNGRMKACRGIGASLDPEHVAAWEREHMAMLERIAPERFDVLHYAAMVELKRV</sequence>
<keyword evidence="3 5" id="KW-0808">Transferase</keyword>
<dbReference type="Gene3D" id="3.40.50.150">
    <property type="entry name" value="Vaccinia Virus protein VP39"/>
    <property type="match status" value="1"/>
</dbReference>
<dbReference type="AlphaFoldDB" id="A0A5M9ZDB9"/>
<dbReference type="RefSeq" id="WP_150393414.1">
    <property type="nucleotide sequence ID" value="NZ_RZJP01000001.1"/>
</dbReference>
<dbReference type="GO" id="GO:0032259">
    <property type="term" value="P:methylation"/>
    <property type="evidence" value="ECO:0007669"/>
    <property type="project" value="UniProtKB-KW"/>
</dbReference>
<dbReference type="PANTHER" id="PTHR44942">
    <property type="entry name" value="METHYLTRANSF_11 DOMAIN-CONTAINING PROTEIN"/>
    <property type="match status" value="1"/>
</dbReference>
<keyword evidence="2 5" id="KW-0489">Methyltransferase</keyword>
<evidence type="ECO:0000313" key="6">
    <source>
        <dbReference type="Proteomes" id="UP000326060"/>
    </source>
</evidence>
<dbReference type="SUPFAM" id="SSF53335">
    <property type="entry name" value="S-adenosyl-L-methionine-dependent methyltransferases"/>
    <property type="match status" value="1"/>
</dbReference>
<feature type="domain" description="Methyltransferase type 11" evidence="4">
    <location>
        <begin position="50"/>
        <end position="149"/>
    </location>
</feature>
<evidence type="ECO:0000259" key="4">
    <source>
        <dbReference type="Pfam" id="PF08241"/>
    </source>
</evidence>
<comment type="similarity">
    <text evidence="1">Belongs to the methyltransferase superfamily.</text>
</comment>
<dbReference type="InterPro" id="IPR013216">
    <property type="entry name" value="Methyltransf_11"/>
</dbReference>
<comment type="caution">
    <text evidence="5">The sequence shown here is derived from an EMBL/GenBank/DDBJ whole genome shotgun (WGS) entry which is preliminary data.</text>
</comment>
<dbReference type="CDD" id="cd02440">
    <property type="entry name" value="AdoMet_MTases"/>
    <property type="match status" value="1"/>
</dbReference>
<organism evidence="5 6">
    <name type="scientific">Bifidobacterium callitrichos</name>
    <dbReference type="NCBI Taxonomy" id="762209"/>
    <lineage>
        <taxon>Bacteria</taxon>
        <taxon>Bacillati</taxon>
        <taxon>Actinomycetota</taxon>
        <taxon>Actinomycetes</taxon>
        <taxon>Bifidobacteriales</taxon>
        <taxon>Bifidobacteriaceae</taxon>
        <taxon>Bifidobacterium</taxon>
    </lineage>
</organism>
<dbReference type="GO" id="GO:0008757">
    <property type="term" value="F:S-adenosylmethionine-dependent methyltransferase activity"/>
    <property type="evidence" value="ECO:0007669"/>
    <property type="project" value="InterPro"/>
</dbReference>
<evidence type="ECO:0000256" key="2">
    <source>
        <dbReference type="ARBA" id="ARBA00022603"/>
    </source>
</evidence>
<evidence type="ECO:0000256" key="1">
    <source>
        <dbReference type="ARBA" id="ARBA00008361"/>
    </source>
</evidence>
<proteinExistence type="inferred from homology"/>
<dbReference type="Pfam" id="PF08241">
    <property type="entry name" value="Methyltransf_11"/>
    <property type="match status" value="1"/>
</dbReference>
<protein>
    <submittedName>
        <fullName evidence="5">SAM-dependent methyltransferase</fullName>
    </submittedName>
</protein>